<keyword evidence="3" id="KW-1185">Reference proteome</keyword>
<dbReference type="PANTHER" id="PTHR11614">
    <property type="entry name" value="PHOSPHOLIPASE-RELATED"/>
    <property type="match status" value="1"/>
</dbReference>
<accession>A0ABT4CZ09</accession>
<gene>
    <name evidence="2" type="ORF">OW763_07560</name>
</gene>
<dbReference type="Pfam" id="PF12146">
    <property type="entry name" value="Hydrolase_4"/>
    <property type="match status" value="1"/>
</dbReference>
<evidence type="ECO:0000313" key="3">
    <source>
        <dbReference type="Proteomes" id="UP001078443"/>
    </source>
</evidence>
<dbReference type="InterPro" id="IPR022742">
    <property type="entry name" value="Hydrolase_4"/>
</dbReference>
<proteinExistence type="predicted"/>
<comment type="caution">
    <text evidence="2">The sequence shown here is derived from an EMBL/GenBank/DDBJ whole genome shotgun (WGS) entry which is preliminary data.</text>
</comment>
<organism evidence="2 3">
    <name type="scientific">Clostridium aestuarii</name>
    <dbReference type="NCBI Taxonomy" id="338193"/>
    <lineage>
        <taxon>Bacteria</taxon>
        <taxon>Bacillati</taxon>
        <taxon>Bacillota</taxon>
        <taxon>Clostridia</taxon>
        <taxon>Eubacteriales</taxon>
        <taxon>Clostridiaceae</taxon>
        <taxon>Clostridium</taxon>
    </lineage>
</organism>
<feature type="domain" description="Serine aminopeptidase S33" evidence="1">
    <location>
        <begin position="25"/>
        <end position="254"/>
    </location>
</feature>
<dbReference type="EMBL" id="JAPQER010000002">
    <property type="protein sequence ID" value="MCY6484211.1"/>
    <property type="molecule type" value="Genomic_DNA"/>
</dbReference>
<dbReference type="SUPFAM" id="SSF53474">
    <property type="entry name" value="alpha/beta-Hydrolases"/>
    <property type="match status" value="1"/>
</dbReference>
<dbReference type="Proteomes" id="UP001078443">
    <property type="component" value="Unassembled WGS sequence"/>
</dbReference>
<dbReference type="InterPro" id="IPR029058">
    <property type="entry name" value="AB_hydrolase_fold"/>
</dbReference>
<dbReference type="PRINTS" id="PR00111">
    <property type="entry name" value="ABHYDROLASE"/>
</dbReference>
<dbReference type="InterPro" id="IPR000073">
    <property type="entry name" value="AB_hydrolase_1"/>
</dbReference>
<reference evidence="2" key="1">
    <citation type="submission" date="2022-12" db="EMBL/GenBank/DDBJ databases">
        <authorList>
            <person name="Wang J."/>
        </authorList>
    </citation>
    <scope>NUCLEOTIDE SEQUENCE</scope>
    <source>
        <strain evidence="2">HY-45-18</strain>
    </source>
</reference>
<protein>
    <submittedName>
        <fullName evidence="2">Lysophospholipase</fullName>
    </submittedName>
</protein>
<evidence type="ECO:0000313" key="2">
    <source>
        <dbReference type="EMBL" id="MCY6484211.1"/>
    </source>
</evidence>
<sequence>MSDTENYLDSFDGTKIFYTKDIPSNPKATILIVHGIAEHCGRYEYVKNKFVENGYVVYKFDHRGHGKSDGKRGYVNSFKDFVEDIDSFVELIKKEYSNIPLFIFGHSMGGFITACYGILYGDKICGQILSGAATGDIPFSVKLKSLKFPYFFRGQVPNQFCDLVCTNKDVVEQYKSDELVLKNTTVRLNLQIANSGIKWLKNNIKNYNCPCLILHGKEDKIVSPKSSVNFYDTISSKDKDIKLYDNLYHEILNEDCKDNILDDIIKWLNIRIS</sequence>
<dbReference type="RefSeq" id="WP_268040482.1">
    <property type="nucleotide sequence ID" value="NZ_JAPQER010000002.1"/>
</dbReference>
<dbReference type="InterPro" id="IPR051044">
    <property type="entry name" value="MAG_DAG_Lipase"/>
</dbReference>
<name>A0ABT4CZ09_9CLOT</name>
<dbReference type="Gene3D" id="3.40.50.1820">
    <property type="entry name" value="alpha/beta hydrolase"/>
    <property type="match status" value="1"/>
</dbReference>
<evidence type="ECO:0000259" key="1">
    <source>
        <dbReference type="Pfam" id="PF12146"/>
    </source>
</evidence>